<evidence type="ECO:0000256" key="3">
    <source>
        <dbReference type="ARBA" id="ARBA00022741"/>
    </source>
</evidence>
<keyword evidence="13" id="KW-1185">Reference proteome</keyword>
<protein>
    <recommendedName>
        <fullName evidence="8">Kinesin-like protein</fullName>
    </recommendedName>
</protein>
<evidence type="ECO:0000313" key="13">
    <source>
        <dbReference type="Proteomes" id="UP000604825"/>
    </source>
</evidence>
<dbReference type="InterPro" id="IPR019821">
    <property type="entry name" value="Kinesin_motor_CS"/>
</dbReference>
<dbReference type="CDD" id="cd01374">
    <property type="entry name" value="KISc_CENP_E"/>
    <property type="match status" value="1"/>
</dbReference>
<accession>A0A811SB84</accession>
<dbReference type="GO" id="GO:0008017">
    <property type="term" value="F:microtubule binding"/>
    <property type="evidence" value="ECO:0007669"/>
    <property type="project" value="InterPro"/>
</dbReference>
<feature type="region of interest" description="Disordered" evidence="10">
    <location>
        <begin position="1"/>
        <end position="30"/>
    </location>
</feature>
<dbReference type="PANTHER" id="PTHR47968">
    <property type="entry name" value="CENTROMERE PROTEIN E"/>
    <property type="match status" value="1"/>
</dbReference>
<feature type="coiled-coil region" evidence="9">
    <location>
        <begin position="733"/>
        <end position="795"/>
    </location>
</feature>
<dbReference type="GO" id="GO:0003777">
    <property type="term" value="F:microtubule motor activity"/>
    <property type="evidence" value="ECO:0007669"/>
    <property type="project" value="InterPro"/>
</dbReference>
<feature type="compositionally biased region" description="Basic and acidic residues" evidence="10">
    <location>
        <begin position="814"/>
        <end position="831"/>
    </location>
</feature>
<dbReference type="InterPro" id="IPR001752">
    <property type="entry name" value="Kinesin_motor_dom"/>
</dbReference>
<gene>
    <name evidence="12" type="ORF">NCGR_LOCUS63995</name>
</gene>
<sequence>MASRHRNASPAPAGNDSPQPASPATSPRLAAEFPLDAPEAKESVTVTVRFRPLSSREVRLGEEIAWYADGDTIVRSEQNHSIAYAYDRVFGPTTTTRHVHDAAALHVISGAMEGINGTIFAYGVTSSGKTHTMHGDQRSPGIIPLAVKDAFSIIQETPNREFLLRVSYLEIYNEVVNDLLNPSGQNLRIREDLQGTFVEGIQEEVVLSPAHALSLITAGEEHRHVGSTNFNLLSSRSHTIFTLTIESSPCGVSSEEEAVTFSQLNLIDLAGSESSRAETTGARRKEGSYINKSLLTLGTVISKLTDGKATHVPFRDSKLTRLLQSSLSGQGRVSLICTVTPASSNSEETHNTLKFAHRAKHIEIQVSQNKIMDEKSLIKKYQNEICQLKEELDQLKRSILSGTPSKDATEDNVILWKQKVIVGMSPHRRRDIVLDGESNDLFVPMEGFDETVEASSKGENKNRKGLLNWFKLRKHDGGSNAPSLGGDQSSLRKASTAPSTPLANGLNSQTEQGMSNSLLPENVSANLLSVDHEEFHSDELHGEEAPLVTRKTSDHVDLLREQLKILSGEVALHKSVLKRLMEEAGRSTTNGHIEMEMKKVSDEIKGKQQQIAHLERQIKGKLDQLEHTPSHTKLLEQVNEKAFELEVKTADNRVLQDQLQQKTTECQALQEAVAHLHEQLSQALEANDLLSESIIFQQYTDISLQNGSQVHKENPASIDVSDELHQKAEQSDIDELKQRLCELTEAKAQLEAHNQKLQEESMYAKGLASAAGVELKALSGEVTKLMDHNEKLANELALARNSTQRRVSNGQRVGRRDSYNKRLDPASRRDVRASYEREQALEVMLMGKDQRELELQKKIEESKQKEAFLEGELANMWVLVAKLKKGQVNQDDVDAKP</sequence>
<keyword evidence="4 7" id="KW-0067">ATP-binding</keyword>
<keyword evidence="5 9" id="KW-0175">Coiled coil</keyword>
<dbReference type="Gene3D" id="3.40.850.10">
    <property type="entry name" value="Kinesin motor domain"/>
    <property type="match status" value="1"/>
</dbReference>
<dbReference type="InterPro" id="IPR036961">
    <property type="entry name" value="Kinesin_motor_dom_sf"/>
</dbReference>
<feature type="binding site" evidence="7">
    <location>
        <begin position="123"/>
        <end position="130"/>
    </location>
    <ligand>
        <name>ATP</name>
        <dbReference type="ChEBI" id="CHEBI:30616"/>
    </ligand>
</feature>
<dbReference type="PANTHER" id="PTHR47968:SF9">
    <property type="entry name" value="KINESIN-LIKE PROTEIN KIN-7K, CHLOROPLASTIC ISOFORM X1"/>
    <property type="match status" value="1"/>
</dbReference>
<feature type="coiled-coil region" evidence="9">
    <location>
        <begin position="652"/>
        <end position="686"/>
    </location>
</feature>
<dbReference type="GO" id="GO:0005524">
    <property type="term" value="F:ATP binding"/>
    <property type="evidence" value="ECO:0007669"/>
    <property type="project" value="UniProtKB-UniRule"/>
</dbReference>
<keyword evidence="2 8" id="KW-0493">Microtubule</keyword>
<keyword evidence="6 7" id="KW-0505">Motor protein</keyword>
<evidence type="ECO:0000256" key="5">
    <source>
        <dbReference type="ARBA" id="ARBA00023054"/>
    </source>
</evidence>
<feature type="domain" description="Kinesin motor" evidence="11">
    <location>
        <begin position="43"/>
        <end position="362"/>
    </location>
</feature>
<dbReference type="Proteomes" id="UP000604825">
    <property type="component" value="Unassembled WGS sequence"/>
</dbReference>
<feature type="compositionally biased region" description="Polar residues" evidence="10">
    <location>
        <begin position="480"/>
        <end position="514"/>
    </location>
</feature>
<dbReference type="GO" id="GO:0005874">
    <property type="term" value="C:microtubule"/>
    <property type="evidence" value="ECO:0007669"/>
    <property type="project" value="UniProtKB-KW"/>
</dbReference>
<evidence type="ECO:0000256" key="6">
    <source>
        <dbReference type="ARBA" id="ARBA00023175"/>
    </source>
</evidence>
<dbReference type="SMART" id="SM00129">
    <property type="entry name" value="KISc"/>
    <property type="match status" value="1"/>
</dbReference>
<dbReference type="FunFam" id="3.40.850.10:FF:000014">
    <property type="entry name" value="Kinesin-like protein KIN-7G"/>
    <property type="match status" value="1"/>
</dbReference>
<comment type="similarity">
    <text evidence="1">Belongs to the TRAFAC class myosin-kinesin ATPase superfamily. Kinesin family. KIN-7 subfamily.</text>
</comment>
<evidence type="ECO:0000256" key="10">
    <source>
        <dbReference type="SAM" id="MobiDB-lite"/>
    </source>
</evidence>
<dbReference type="PROSITE" id="PS00411">
    <property type="entry name" value="KINESIN_MOTOR_1"/>
    <property type="match status" value="1"/>
</dbReference>
<feature type="region of interest" description="Disordered" evidence="10">
    <location>
        <begin position="478"/>
        <end position="514"/>
    </location>
</feature>
<evidence type="ECO:0000256" key="7">
    <source>
        <dbReference type="PROSITE-ProRule" id="PRU00283"/>
    </source>
</evidence>
<comment type="caution">
    <text evidence="12">The sequence shown here is derived from an EMBL/GenBank/DDBJ whole genome shotgun (WGS) entry which is preliminary data.</text>
</comment>
<feature type="coiled-coil region" evidence="9">
    <location>
        <begin position="364"/>
        <end position="398"/>
    </location>
</feature>
<dbReference type="PROSITE" id="PS50067">
    <property type="entry name" value="KINESIN_MOTOR_2"/>
    <property type="match status" value="1"/>
</dbReference>
<feature type="coiled-coil region" evidence="9">
    <location>
        <begin position="597"/>
        <end position="624"/>
    </location>
</feature>
<dbReference type="Pfam" id="PF00225">
    <property type="entry name" value="Kinesin"/>
    <property type="match status" value="1"/>
</dbReference>
<dbReference type="EMBL" id="CAJGYO010000019">
    <property type="protein sequence ID" value="CAD6339897.1"/>
    <property type="molecule type" value="Genomic_DNA"/>
</dbReference>
<evidence type="ECO:0000259" key="11">
    <source>
        <dbReference type="PROSITE" id="PS50067"/>
    </source>
</evidence>
<dbReference type="PRINTS" id="PR00380">
    <property type="entry name" value="KINESINHEAVY"/>
</dbReference>
<evidence type="ECO:0000313" key="12">
    <source>
        <dbReference type="EMBL" id="CAD6339897.1"/>
    </source>
</evidence>
<feature type="region of interest" description="Disordered" evidence="10">
    <location>
        <begin position="803"/>
        <end position="831"/>
    </location>
</feature>
<dbReference type="OrthoDB" id="3176171at2759"/>
<name>A0A811SB84_9POAL</name>
<evidence type="ECO:0000256" key="4">
    <source>
        <dbReference type="ARBA" id="ARBA00022840"/>
    </source>
</evidence>
<dbReference type="InterPro" id="IPR027417">
    <property type="entry name" value="P-loop_NTPase"/>
</dbReference>
<reference evidence="12" key="1">
    <citation type="submission" date="2020-10" db="EMBL/GenBank/DDBJ databases">
        <authorList>
            <person name="Han B."/>
            <person name="Lu T."/>
            <person name="Zhao Q."/>
            <person name="Huang X."/>
            <person name="Zhao Y."/>
        </authorList>
    </citation>
    <scope>NUCLEOTIDE SEQUENCE</scope>
</reference>
<proteinExistence type="inferred from homology"/>
<evidence type="ECO:0000256" key="1">
    <source>
        <dbReference type="ARBA" id="ARBA00007310"/>
    </source>
</evidence>
<feature type="compositionally biased region" description="Polar residues" evidence="10">
    <location>
        <begin position="16"/>
        <end position="25"/>
    </location>
</feature>
<evidence type="ECO:0000256" key="2">
    <source>
        <dbReference type="ARBA" id="ARBA00022701"/>
    </source>
</evidence>
<dbReference type="InterPro" id="IPR027640">
    <property type="entry name" value="Kinesin-like_fam"/>
</dbReference>
<dbReference type="SUPFAM" id="SSF52540">
    <property type="entry name" value="P-loop containing nucleoside triphosphate hydrolases"/>
    <property type="match status" value="1"/>
</dbReference>
<dbReference type="AlphaFoldDB" id="A0A811SB84"/>
<dbReference type="GO" id="GO:0007018">
    <property type="term" value="P:microtubule-based movement"/>
    <property type="evidence" value="ECO:0007669"/>
    <property type="project" value="InterPro"/>
</dbReference>
<organism evidence="12 13">
    <name type="scientific">Miscanthus lutarioriparius</name>
    <dbReference type="NCBI Taxonomy" id="422564"/>
    <lineage>
        <taxon>Eukaryota</taxon>
        <taxon>Viridiplantae</taxon>
        <taxon>Streptophyta</taxon>
        <taxon>Embryophyta</taxon>
        <taxon>Tracheophyta</taxon>
        <taxon>Spermatophyta</taxon>
        <taxon>Magnoliopsida</taxon>
        <taxon>Liliopsida</taxon>
        <taxon>Poales</taxon>
        <taxon>Poaceae</taxon>
        <taxon>PACMAD clade</taxon>
        <taxon>Panicoideae</taxon>
        <taxon>Andropogonodae</taxon>
        <taxon>Andropogoneae</taxon>
        <taxon>Saccharinae</taxon>
        <taxon>Miscanthus</taxon>
    </lineage>
</organism>
<evidence type="ECO:0000256" key="8">
    <source>
        <dbReference type="RuleBase" id="RU000394"/>
    </source>
</evidence>
<keyword evidence="3 7" id="KW-0547">Nucleotide-binding</keyword>
<evidence type="ECO:0000256" key="9">
    <source>
        <dbReference type="SAM" id="Coils"/>
    </source>
</evidence>